<reference evidence="2 3" key="1">
    <citation type="journal article" date="2020" name="Genome Biol. Evol.">
        <title>Comparative genomics of Sclerotiniaceae.</title>
        <authorList>
            <person name="Valero Jimenez C.A."/>
            <person name="Steentjes M."/>
            <person name="Scholten O.E."/>
            <person name="Van Kan J.A.L."/>
        </authorList>
    </citation>
    <scope>NUCLEOTIDE SEQUENCE [LARGE SCALE GENOMIC DNA]</scope>
    <source>
        <strain evidence="2 3">MUCL 94</strain>
    </source>
</reference>
<evidence type="ECO:0000313" key="3">
    <source>
        <dbReference type="Proteomes" id="UP000710849"/>
    </source>
</evidence>
<dbReference type="PANTHER" id="PTHR33488:SF2">
    <property type="entry name" value="EARLY ENDOSOME ANTIGEN 1-LIKE"/>
    <property type="match status" value="1"/>
</dbReference>
<dbReference type="PANTHER" id="PTHR33488">
    <property type="entry name" value="ZGC:162509"/>
    <property type="match status" value="1"/>
</dbReference>
<name>A0A9P5IU74_9HELO</name>
<gene>
    <name evidence="2" type="ORF">EAE97_001278</name>
</gene>
<keyword evidence="1" id="KW-0175">Coiled coil</keyword>
<comment type="caution">
    <text evidence="2">The sequence shown here is derived from an EMBL/GenBank/DDBJ whole genome shotgun (WGS) entry which is preliminary data.</text>
</comment>
<feature type="coiled-coil region" evidence="1">
    <location>
        <begin position="255"/>
        <end position="282"/>
    </location>
</feature>
<dbReference type="AlphaFoldDB" id="A0A9P5IU74"/>
<evidence type="ECO:0000256" key="1">
    <source>
        <dbReference type="SAM" id="Coils"/>
    </source>
</evidence>
<proteinExistence type="predicted"/>
<evidence type="ECO:0000313" key="2">
    <source>
        <dbReference type="EMBL" id="KAF7953879.1"/>
    </source>
</evidence>
<dbReference type="Proteomes" id="UP000710849">
    <property type="component" value="Unassembled WGS sequence"/>
</dbReference>
<organism evidence="2 3">
    <name type="scientific">Botrytis byssoidea</name>
    <dbReference type="NCBI Taxonomy" id="139641"/>
    <lineage>
        <taxon>Eukaryota</taxon>
        <taxon>Fungi</taxon>
        <taxon>Dikarya</taxon>
        <taxon>Ascomycota</taxon>
        <taxon>Pezizomycotina</taxon>
        <taxon>Leotiomycetes</taxon>
        <taxon>Helotiales</taxon>
        <taxon>Sclerotiniaceae</taxon>
        <taxon>Botrytis</taxon>
    </lineage>
</organism>
<dbReference type="GeneID" id="62144867"/>
<accession>A0A9P5IU74</accession>
<keyword evidence="3" id="KW-1185">Reference proteome</keyword>
<protein>
    <submittedName>
        <fullName evidence="2">Uncharacterized protein</fullName>
    </submittedName>
</protein>
<sequence>MKLELDSKKAEVAELKESLDRELRNFPRGMELAKMDIYKSLADSVTGLFTALGNVGSAFVAAKNPATYANAASEALDTDDKDDAKAKRSVGDEIAYVQVGLIRMALEQLQGLLEGDDKDGIQWNLITGVGDSEKHVERDGRKWNLVMVKGMLNSHTDLLKKSSGKNKSKTGRNCSVLDDLEKLAKNAKTVGKDGKDLVAVQKIEVARKASKQASRPAMSPVQLALASPPAVAGQSVSQHVVSAHRFLVDTAREGHTTARIALDQMKKDLAQLQSNVSEITAKGQNLAGAKLTLENIKEVLNDCIDYVVTLKDHITRMLIFFRTFKTRVDTVMISQIEPFTGRVKDVISNHKLMFDLILLQTSAIQIWASFEQFKDISKMYKDIYNPHLVDGLHLVDLMTRLPKGSDFASQLGKIDAWKKAVQGQVDLIVEKQILDVKRKLNEEEKELLESRFRLPDPRKQQQLAIQQGGDEARKEINSRIEEVNPELKYMGKTDQDQRIEELKRDIAQLKSPSEYVASMRRPKRN</sequence>
<dbReference type="EMBL" id="RCSW01000002">
    <property type="protein sequence ID" value="KAF7953879.1"/>
    <property type="molecule type" value="Genomic_DNA"/>
</dbReference>
<dbReference type="RefSeq" id="XP_038737689.1">
    <property type="nucleotide sequence ID" value="XM_038871788.1"/>
</dbReference>